<keyword evidence="3" id="KW-1003">Cell membrane</keyword>
<evidence type="ECO:0000256" key="11">
    <source>
        <dbReference type="SAM" id="Phobius"/>
    </source>
</evidence>
<keyword evidence="4 10" id="KW-0812">Transmembrane</keyword>
<feature type="transmembrane region" description="Helical" evidence="11">
    <location>
        <begin position="64"/>
        <end position="88"/>
    </location>
</feature>
<organism evidence="14 15">
    <name type="scientific">Sphingomonas changnyeongensis</name>
    <dbReference type="NCBI Taxonomy" id="2698679"/>
    <lineage>
        <taxon>Bacteria</taxon>
        <taxon>Pseudomonadati</taxon>
        <taxon>Pseudomonadota</taxon>
        <taxon>Alphaproteobacteria</taxon>
        <taxon>Sphingomonadales</taxon>
        <taxon>Sphingomonadaceae</taxon>
        <taxon>Sphingomonas</taxon>
    </lineage>
</organism>
<evidence type="ECO:0000313" key="14">
    <source>
        <dbReference type="EMBL" id="QHL90367.1"/>
    </source>
</evidence>
<feature type="domain" description="CBS" evidence="12">
    <location>
        <begin position="288"/>
        <end position="344"/>
    </location>
</feature>
<dbReference type="SMART" id="SM01091">
    <property type="entry name" value="CorC_HlyC"/>
    <property type="match status" value="1"/>
</dbReference>
<dbReference type="KEGG" id="schy:GVO57_05345"/>
<evidence type="ECO:0000256" key="4">
    <source>
        <dbReference type="ARBA" id="ARBA00022692"/>
    </source>
</evidence>
<dbReference type="GO" id="GO:0005886">
    <property type="term" value="C:plasma membrane"/>
    <property type="evidence" value="ECO:0007669"/>
    <property type="project" value="UniProtKB-SubCell"/>
</dbReference>
<evidence type="ECO:0000259" key="12">
    <source>
        <dbReference type="PROSITE" id="PS51371"/>
    </source>
</evidence>
<dbReference type="PROSITE" id="PS51371">
    <property type="entry name" value="CBS"/>
    <property type="match status" value="2"/>
</dbReference>
<evidence type="ECO:0000256" key="7">
    <source>
        <dbReference type="ARBA" id="ARBA00023122"/>
    </source>
</evidence>
<dbReference type="Gene3D" id="3.10.580.10">
    <property type="entry name" value="CBS-domain"/>
    <property type="match status" value="1"/>
</dbReference>
<dbReference type="InterPro" id="IPR000644">
    <property type="entry name" value="CBS_dom"/>
</dbReference>
<evidence type="ECO:0000256" key="6">
    <source>
        <dbReference type="ARBA" id="ARBA00022989"/>
    </source>
</evidence>
<proteinExistence type="inferred from homology"/>
<feature type="domain" description="CNNM transmembrane" evidence="13">
    <location>
        <begin position="4"/>
        <end position="205"/>
    </location>
</feature>
<dbReference type="Proteomes" id="UP000464468">
    <property type="component" value="Chromosome"/>
</dbReference>
<keyword evidence="15" id="KW-1185">Reference proteome</keyword>
<evidence type="ECO:0000256" key="9">
    <source>
        <dbReference type="PROSITE-ProRule" id="PRU00703"/>
    </source>
</evidence>
<dbReference type="RefSeq" id="WP_160592295.1">
    <property type="nucleotide sequence ID" value="NZ_CP047895.1"/>
</dbReference>
<feature type="domain" description="CBS" evidence="12">
    <location>
        <begin position="224"/>
        <end position="285"/>
    </location>
</feature>
<dbReference type="InterPro" id="IPR016169">
    <property type="entry name" value="FAD-bd_PCMH_sub2"/>
</dbReference>
<gene>
    <name evidence="14" type="ORF">GVO57_05345</name>
</gene>
<dbReference type="SUPFAM" id="SSF56176">
    <property type="entry name" value="FAD-binding/transporter-associated domain-like"/>
    <property type="match status" value="1"/>
</dbReference>
<dbReference type="Pfam" id="PF03471">
    <property type="entry name" value="CorC_HlyC"/>
    <property type="match status" value="1"/>
</dbReference>
<evidence type="ECO:0000256" key="3">
    <source>
        <dbReference type="ARBA" id="ARBA00022475"/>
    </source>
</evidence>
<dbReference type="PANTHER" id="PTHR43099:SF5">
    <property type="entry name" value="HLYC_CORC FAMILY TRANSPORTER"/>
    <property type="match status" value="1"/>
</dbReference>
<dbReference type="PANTHER" id="PTHR43099">
    <property type="entry name" value="UPF0053 PROTEIN YRKA"/>
    <property type="match status" value="1"/>
</dbReference>
<dbReference type="PROSITE" id="PS51846">
    <property type="entry name" value="CNNM"/>
    <property type="match status" value="1"/>
</dbReference>
<dbReference type="Pfam" id="PF00571">
    <property type="entry name" value="CBS"/>
    <property type="match status" value="2"/>
</dbReference>
<dbReference type="EMBL" id="CP047895">
    <property type="protein sequence ID" value="QHL90367.1"/>
    <property type="molecule type" value="Genomic_DNA"/>
</dbReference>
<protein>
    <submittedName>
        <fullName evidence="14">DUF21 domain-containing protein</fullName>
    </submittedName>
</protein>
<dbReference type="InterPro" id="IPR051676">
    <property type="entry name" value="UPF0053_domain"/>
</dbReference>
<dbReference type="InterPro" id="IPR046342">
    <property type="entry name" value="CBS_dom_sf"/>
</dbReference>
<dbReference type="InterPro" id="IPR005170">
    <property type="entry name" value="Transptr-assoc_dom"/>
</dbReference>
<evidence type="ECO:0000256" key="5">
    <source>
        <dbReference type="ARBA" id="ARBA00022737"/>
    </source>
</evidence>
<keyword evidence="8 10" id="KW-0472">Membrane</keyword>
<feature type="transmembrane region" description="Helical" evidence="11">
    <location>
        <begin position="12"/>
        <end position="33"/>
    </location>
</feature>
<sequence>MPPLAPFPWIDVAIILALVALNGVFAMSELAIVSSRKSRLQALAKLGRRGANTAIALASDPGRFLSTVQIGITLVGIMAGAYSGASLGGPVGDRLARLGVPAAWAEELGFGIVIALTTYLSLIAGELVPKQFALRSPEPIALVMAVPMRWLARLAAPLVWLLDRSSALIFRLLGMARESEDHVTAEELHMIVAEASKSGVIEESERAIISGVVRLADRPVREVMTPRTDIDWIDVDADPEQIRARLIETPHTRLPVAEGSVDRIIGVIQSRDIVAAMLAGKPLDLRALMRPLRVVPDQVDAMDALETLRAAEAPMVLVNDEYGHLEGIVTPADLFIAIAGQFASDQDEGTDPAIVEREDGSLLISGSLAADALAERLGLRLAEDRDYATSAGFVLAVLRHLPVVGETFEEQGWRFEVVDMDGRKIDKLLVAPA</sequence>
<reference evidence="14 15" key="1">
    <citation type="submission" date="2020-01" db="EMBL/GenBank/DDBJ databases">
        <title>Sphingomonas sp. C33 whole genome sequece.</title>
        <authorList>
            <person name="Park C."/>
        </authorList>
    </citation>
    <scope>NUCLEOTIDE SEQUENCE [LARGE SCALE GENOMIC DNA]</scope>
    <source>
        <strain evidence="14 15">C33</strain>
    </source>
</reference>
<dbReference type="Pfam" id="PF01595">
    <property type="entry name" value="CNNM"/>
    <property type="match status" value="1"/>
</dbReference>
<dbReference type="InterPro" id="IPR044751">
    <property type="entry name" value="Ion_transp-like_CBS"/>
</dbReference>
<dbReference type="InterPro" id="IPR002550">
    <property type="entry name" value="CNNM"/>
</dbReference>
<evidence type="ECO:0000256" key="10">
    <source>
        <dbReference type="PROSITE-ProRule" id="PRU01193"/>
    </source>
</evidence>
<evidence type="ECO:0000259" key="13">
    <source>
        <dbReference type="PROSITE" id="PS51846"/>
    </source>
</evidence>
<comment type="subcellular location">
    <subcellularLocation>
        <location evidence="1">Cell membrane</location>
        <topology evidence="1">Multi-pass membrane protein</topology>
    </subcellularLocation>
</comment>
<name>A0A7Z2NV95_9SPHN</name>
<keyword evidence="6 10" id="KW-1133">Transmembrane helix</keyword>
<evidence type="ECO:0000256" key="2">
    <source>
        <dbReference type="ARBA" id="ARBA00006446"/>
    </source>
</evidence>
<dbReference type="AlphaFoldDB" id="A0A7Z2NV95"/>
<comment type="similarity">
    <text evidence="2">Belongs to the UPF0053 family. Hemolysin C subfamily.</text>
</comment>
<evidence type="ECO:0000256" key="1">
    <source>
        <dbReference type="ARBA" id="ARBA00004651"/>
    </source>
</evidence>
<dbReference type="SUPFAM" id="SSF54631">
    <property type="entry name" value="CBS-domain pair"/>
    <property type="match status" value="1"/>
</dbReference>
<accession>A0A7Z2NV95</accession>
<dbReference type="CDD" id="cd04590">
    <property type="entry name" value="CBS_pair_CorC_HlyC_assoc"/>
    <property type="match status" value="1"/>
</dbReference>
<dbReference type="Gene3D" id="3.30.465.10">
    <property type="match status" value="1"/>
</dbReference>
<evidence type="ECO:0000313" key="15">
    <source>
        <dbReference type="Proteomes" id="UP000464468"/>
    </source>
</evidence>
<keyword evidence="5" id="KW-0677">Repeat</keyword>
<dbReference type="InterPro" id="IPR036318">
    <property type="entry name" value="FAD-bd_PCMH-like_sf"/>
</dbReference>
<dbReference type="GO" id="GO:0050660">
    <property type="term" value="F:flavin adenine dinucleotide binding"/>
    <property type="evidence" value="ECO:0007669"/>
    <property type="project" value="InterPro"/>
</dbReference>
<evidence type="ECO:0000256" key="8">
    <source>
        <dbReference type="ARBA" id="ARBA00023136"/>
    </source>
</evidence>
<keyword evidence="7 9" id="KW-0129">CBS domain</keyword>